<proteinExistence type="inferred from homology"/>
<dbReference type="PROSITE" id="PS51752">
    <property type="entry name" value="JACALIN_LECTIN"/>
    <property type="match status" value="1"/>
</dbReference>
<organism evidence="4 5">
    <name type="scientific">Acer yangbiense</name>
    <dbReference type="NCBI Taxonomy" id="1000413"/>
    <lineage>
        <taxon>Eukaryota</taxon>
        <taxon>Viridiplantae</taxon>
        <taxon>Streptophyta</taxon>
        <taxon>Embryophyta</taxon>
        <taxon>Tracheophyta</taxon>
        <taxon>Spermatophyta</taxon>
        <taxon>Magnoliopsida</taxon>
        <taxon>eudicotyledons</taxon>
        <taxon>Gunneridae</taxon>
        <taxon>Pentapetalae</taxon>
        <taxon>rosids</taxon>
        <taxon>malvids</taxon>
        <taxon>Sapindales</taxon>
        <taxon>Sapindaceae</taxon>
        <taxon>Hippocastanoideae</taxon>
        <taxon>Acereae</taxon>
        <taxon>Acer</taxon>
    </lineage>
</organism>
<comment type="caution">
    <text evidence="4">The sequence shown here is derived from an EMBL/GenBank/DDBJ whole genome shotgun (WGS) entry which is preliminary data.</text>
</comment>
<dbReference type="InterPro" id="IPR036404">
    <property type="entry name" value="Jacalin-like_lectin_dom_sf"/>
</dbReference>
<sequence>MHLHGDLVAINTVQDKGTIKLGTWGSEGGFHWDFNLGSDAVIIEILIGHGDVVDWVAFKVFNADGRTVSSGRHGGSGGKTEKITMVPGEILTSISGTTTEYFTNVIVESLTFHTTERVYGPYGLTNGSPFNIPMENGEIVGFYGKAGDFVDSIGIYVKPATAN</sequence>
<dbReference type="InterPro" id="IPR033734">
    <property type="entry name" value="Jacalin-like_lectin_dom_plant"/>
</dbReference>
<accession>A0A5C7HG79</accession>
<dbReference type="OrthoDB" id="581739at2759"/>
<comment type="similarity">
    <text evidence="1">Belongs to the jacalin lectin family.</text>
</comment>
<keyword evidence="2" id="KW-0430">Lectin</keyword>
<dbReference type="Proteomes" id="UP000323000">
    <property type="component" value="Chromosome 8"/>
</dbReference>
<dbReference type="Pfam" id="PF01419">
    <property type="entry name" value="Jacalin"/>
    <property type="match status" value="1"/>
</dbReference>
<evidence type="ECO:0000313" key="5">
    <source>
        <dbReference type="Proteomes" id="UP000323000"/>
    </source>
</evidence>
<dbReference type="CDD" id="cd09612">
    <property type="entry name" value="Jacalin"/>
    <property type="match status" value="1"/>
</dbReference>
<feature type="domain" description="Jacalin-type lectin" evidence="3">
    <location>
        <begin position="18"/>
        <end position="159"/>
    </location>
</feature>
<dbReference type="SMART" id="SM00915">
    <property type="entry name" value="Jacalin"/>
    <property type="match status" value="1"/>
</dbReference>
<dbReference type="InterPro" id="IPR001229">
    <property type="entry name" value="Jacalin-like_lectin_dom"/>
</dbReference>
<keyword evidence="5" id="KW-1185">Reference proteome</keyword>
<evidence type="ECO:0000259" key="3">
    <source>
        <dbReference type="PROSITE" id="PS51752"/>
    </source>
</evidence>
<dbReference type="FunFam" id="2.100.10.30:FF:000001">
    <property type="entry name" value="Jacalin-related lectin 33"/>
    <property type="match status" value="1"/>
</dbReference>
<evidence type="ECO:0000256" key="1">
    <source>
        <dbReference type="ARBA" id="ARBA00006568"/>
    </source>
</evidence>
<name>A0A5C7HG79_9ROSI</name>
<dbReference type="PANTHER" id="PTHR46506">
    <property type="entry name" value="OS05G0143600 PROTEIN"/>
    <property type="match status" value="1"/>
</dbReference>
<evidence type="ECO:0000313" key="4">
    <source>
        <dbReference type="EMBL" id="TXG56070.1"/>
    </source>
</evidence>
<reference evidence="5" key="1">
    <citation type="journal article" date="2019" name="Gigascience">
        <title>De novo genome assembly of the endangered Acer yangbiense, a plant species with extremely small populations endemic to Yunnan Province, China.</title>
        <authorList>
            <person name="Yang J."/>
            <person name="Wariss H.M."/>
            <person name="Tao L."/>
            <person name="Zhang R."/>
            <person name="Yun Q."/>
            <person name="Hollingsworth P."/>
            <person name="Dao Z."/>
            <person name="Luo G."/>
            <person name="Guo H."/>
            <person name="Ma Y."/>
            <person name="Sun W."/>
        </authorList>
    </citation>
    <scope>NUCLEOTIDE SEQUENCE [LARGE SCALE GENOMIC DNA]</scope>
    <source>
        <strain evidence="5">cv. Malutang</strain>
    </source>
</reference>
<dbReference type="Gene3D" id="2.100.10.30">
    <property type="entry name" value="Jacalin-like lectin domain"/>
    <property type="match status" value="1"/>
</dbReference>
<dbReference type="EMBL" id="VAHF01000008">
    <property type="protein sequence ID" value="TXG56070.1"/>
    <property type="molecule type" value="Genomic_DNA"/>
</dbReference>
<dbReference type="GO" id="GO:0030246">
    <property type="term" value="F:carbohydrate binding"/>
    <property type="evidence" value="ECO:0007669"/>
    <property type="project" value="UniProtKB-KW"/>
</dbReference>
<evidence type="ECO:0000256" key="2">
    <source>
        <dbReference type="ARBA" id="ARBA00022734"/>
    </source>
</evidence>
<protein>
    <recommendedName>
        <fullName evidence="3">Jacalin-type lectin domain-containing protein</fullName>
    </recommendedName>
</protein>
<dbReference type="AlphaFoldDB" id="A0A5C7HG79"/>
<gene>
    <name evidence="4" type="ORF">EZV62_017383</name>
</gene>
<dbReference type="SUPFAM" id="SSF51101">
    <property type="entry name" value="Mannose-binding lectins"/>
    <property type="match status" value="1"/>
</dbReference>